<dbReference type="Proteomes" id="UP000294257">
    <property type="component" value="Unassembled WGS sequence"/>
</dbReference>
<gene>
    <name evidence="2" type="ORF">EV193_101548</name>
</gene>
<organism evidence="2 3">
    <name type="scientific">Herbihabitans rhizosphaerae</name>
    <dbReference type="NCBI Taxonomy" id="1872711"/>
    <lineage>
        <taxon>Bacteria</taxon>
        <taxon>Bacillati</taxon>
        <taxon>Actinomycetota</taxon>
        <taxon>Actinomycetes</taxon>
        <taxon>Pseudonocardiales</taxon>
        <taxon>Pseudonocardiaceae</taxon>
        <taxon>Herbihabitans</taxon>
    </lineage>
</organism>
<comment type="caution">
    <text evidence="2">The sequence shown here is derived from an EMBL/GenBank/DDBJ whole genome shotgun (WGS) entry which is preliminary data.</text>
</comment>
<dbReference type="Pfam" id="PF00535">
    <property type="entry name" value="Glycos_transf_2"/>
    <property type="match status" value="1"/>
</dbReference>
<evidence type="ECO:0000313" key="2">
    <source>
        <dbReference type="EMBL" id="RZS44672.1"/>
    </source>
</evidence>
<dbReference type="Pfam" id="PF13692">
    <property type="entry name" value="Glyco_trans_1_4"/>
    <property type="match status" value="1"/>
</dbReference>
<dbReference type="Gene3D" id="3.40.50.2000">
    <property type="entry name" value="Glycogen Phosphorylase B"/>
    <property type="match status" value="1"/>
</dbReference>
<name>A0A4Q7L8E8_9PSEU</name>
<dbReference type="SUPFAM" id="SSF53448">
    <property type="entry name" value="Nucleotide-diphospho-sugar transferases"/>
    <property type="match status" value="1"/>
</dbReference>
<sequence>MKRPLAVVVVTYNSAAVIEDCLAALPDALGDVGDTRVIVVDNDSTDDTVKVAKTYPVRVIERGSNDGFAAGVNAGIDAATAAADGCDVLVLNADIRLAPGSVATLRDSLTRSPAGIAVPRLVGPDGELHPSLRRTPTVPRVLGEALLGGTRAGRLGVGELMIGPRAYAKARLVDWASGAAWLISRECLDVAGRLDERYLLYSEETDYMLRATAASFPVRYEPDAVATHLGGEVQSSSPLWTLLTANRVRLHRERHGRLAGVLMRLALILNEALRSVRGTPVDVARHRAALRGLIRLRRWPKPLYDKDNPPYVCFSAQDWWYHNQAHSDFQLLRRVAETRTVLLVNSIGLRMPLPGRSTQFARRVLRKARSVAKLVRTPVPELPRFHVMTPLVLPFYGKPLLRKANAVLVRAQVKAVSRALGIREPVVVVTIPTAWDVVAPMRRRSLVFNRSDRHSAFPESDEPTIRALEDSLLRESDHVLYVSRALQHDESEATGERAHFLDHGVDLDHFRRRTQRQIPRDLAEVPGLKIGFFGSLDDYLVDFDLLERVAAEIPEASLVLIGDATCSMERFDKYPNVHWLGFRPYERIPAYGSGFDVALMPWLSNEWITHANPIKMKEYLALGLAVVSTDFPEVARYREVIRVAGDHARFVELIRDSLADGGPRTPELRRVEVADASWDSRAAALMALAERPDRPCAE</sequence>
<dbReference type="InterPro" id="IPR029044">
    <property type="entry name" value="Nucleotide-diphossugar_trans"/>
</dbReference>
<dbReference type="PANTHER" id="PTHR43179:SF7">
    <property type="entry name" value="RHAMNOSYLTRANSFERASE WBBL"/>
    <property type="match status" value="1"/>
</dbReference>
<reference evidence="2 3" key="1">
    <citation type="submission" date="2019-02" db="EMBL/GenBank/DDBJ databases">
        <title>Genomic Encyclopedia of Type Strains, Phase IV (KMG-IV): sequencing the most valuable type-strain genomes for metagenomic binning, comparative biology and taxonomic classification.</title>
        <authorList>
            <person name="Goeker M."/>
        </authorList>
    </citation>
    <scope>NUCLEOTIDE SEQUENCE [LARGE SCALE GENOMIC DNA]</scope>
    <source>
        <strain evidence="2 3">DSM 101727</strain>
    </source>
</reference>
<keyword evidence="3" id="KW-1185">Reference proteome</keyword>
<dbReference type="OrthoDB" id="9771846at2"/>
<protein>
    <submittedName>
        <fullName evidence="2">GT2 family glycosyltransferase</fullName>
    </submittedName>
</protein>
<dbReference type="Gene3D" id="3.90.550.10">
    <property type="entry name" value="Spore Coat Polysaccharide Biosynthesis Protein SpsA, Chain A"/>
    <property type="match status" value="1"/>
</dbReference>
<dbReference type="GO" id="GO:0016740">
    <property type="term" value="F:transferase activity"/>
    <property type="evidence" value="ECO:0007669"/>
    <property type="project" value="UniProtKB-KW"/>
</dbReference>
<dbReference type="RefSeq" id="WP_130342325.1">
    <property type="nucleotide sequence ID" value="NZ_SGWQ01000001.1"/>
</dbReference>
<feature type="domain" description="Glycosyltransferase 2-like" evidence="1">
    <location>
        <begin position="7"/>
        <end position="134"/>
    </location>
</feature>
<evidence type="ECO:0000313" key="3">
    <source>
        <dbReference type="Proteomes" id="UP000294257"/>
    </source>
</evidence>
<dbReference type="Gene3D" id="3.40.50.11010">
    <property type="match status" value="1"/>
</dbReference>
<dbReference type="EMBL" id="SGWQ01000001">
    <property type="protein sequence ID" value="RZS44672.1"/>
    <property type="molecule type" value="Genomic_DNA"/>
</dbReference>
<dbReference type="AlphaFoldDB" id="A0A4Q7L8E8"/>
<dbReference type="SUPFAM" id="SSF53756">
    <property type="entry name" value="UDP-Glycosyltransferase/glycogen phosphorylase"/>
    <property type="match status" value="1"/>
</dbReference>
<evidence type="ECO:0000259" key="1">
    <source>
        <dbReference type="Pfam" id="PF00535"/>
    </source>
</evidence>
<dbReference type="PANTHER" id="PTHR43179">
    <property type="entry name" value="RHAMNOSYLTRANSFERASE WBBL"/>
    <property type="match status" value="1"/>
</dbReference>
<accession>A0A4Q7L8E8</accession>
<proteinExistence type="predicted"/>
<keyword evidence="2" id="KW-0808">Transferase</keyword>
<dbReference type="InterPro" id="IPR001173">
    <property type="entry name" value="Glyco_trans_2-like"/>
</dbReference>